<name>A0A0C3BH96_PILCF</name>
<dbReference type="AlphaFoldDB" id="A0A0C3BH96"/>
<organism evidence="1 2">
    <name type="scientific">Piloderma croceum (strain F 1598)</name>
    <dbReference type="NCBI Taxonomy" id="765440"/>
    <lineage>
        <taxon>Eukaryota</taxon>
        <taxon>Fungi</taxon>
        <taxon>Dikarya</taxon>
        <taxon>Basidiomycota</taxon>
        <taxon>Agaricomycotina</taxon>
        <taxon>Agaricomycetes</taxon>
        <taxon>Agaricomycetidae</taxon>
        <taxon>Atheliales</taxon>
        <taxon>Atheliaceae</taxon>
        <taxon>Piloderma</taxon>
    </lineage>
</organism>
<proteinExistence type="predicted"/>
<gene>
    <name evidence="1" type="ORF">PILCRDRAFT_640540</name>
</gene>
<dbReference type="InParanoid" id="A0A0C3BH96"/>
<dbReference type="HOGENOM" id="CLU_2590618_0_0_1"/>
<dbReference type="Proteomes" id="UP000054166">
    <property type="component" value="Unassembled WGS sequence"/>
</dbReference>
<protein>
    <submittedName>
        <fullName evidence="1">Uncharacterized protein</fullName>
    </submittedName>
</protein>
<evidence type="ECO:0000313" key="2">
    <source>
        <dbReference type="Proteomes" id="UP000054166"/>
    </source>
</evidence>
<dbReference type="EMBL" id="KN833032">
    <property type="protein sequence ID" value="KIM76717.1"/>
    <property type="molecule type" value="Genomic_DNA"/>
</dbReference>
<reference evidence="1 2" key="1">
    <citation type="submission" date="2014-04" db="EMBL/GenBank/DDBJ databases">
        <authorList>
            <consortium name="DOE Joint Genome Institute"/>
            <person name="Kuo A."/>
            <person name="Tarkka M."/>
            <person name="Buscot F."/>
            <person name="Kohler A."/>
            <person name="Nagy L.G."/>
            <person name="Floudas D."/>
            <person name="Copeland A."/>
            <person name="Barry K.W."/>
            <person name="Cichocki N."/>
            <person name="Veneault-Fourrey C."/>
            <person name="LaButti K."/>
            <person name="Lindquist E.A."/>
            <person name="Lipzen A."/>
            <person name="Lundell T."/>
            <person name="Morin E."/>
            <person name="Murat C."/>
            <person name="Sun H."/>
            <person name="Tunlid A."/>
            <person name="Henrissat B."/>
            <person name="Grigoriev I.V."/>
            <person name="Hibbett D.S."/>
            <person name="Martin F."/>
            <person name="Nordberg H.P."/>
            <person name="Cantor M.N."/>
            <person name="Hua S.X."/>
        </authorList>
    </citation>
    <scope>NUCLEOTIDE SEQUENCE [LARGE SCALE GENOMIC DNA]</scope>
    <source>
        <strain evidence="1 2">F 1598</strain>
    </source>
</reference>
<keyword evidence="2" id="KW-1185">Reference proteome</keyword>
<accession>A0A0C3BH96</accession>
<reference evidence="2" key="2">
    <citation type="submission" date="2015-01" db="EMBL/GenBank/DDBJ databases">
        <title>Evolutionary Origins and Diversification of the Mycorrhizal Mutualists.</title>
        <authorList>
            <consortium name="DOE Joint Genome Institute"/>
            <consortium name="Mycorrhizal Genomics Consortium"/>
            <person name="Kohler A."/>
            <person name="Kuo A."/>
            <person name="Nagy L.G."/>
            <person name="Floudas D."/>
            <person name="Copeland A."/>
            <person name="Barry K.W."/>
            <person name="Cichocki N."/>
            <person name="Veneault-Fourrey C."/>
            <person name="LaButti K."/>
            <person name="Lindquist E.A."/>
            <person name="Lipzen A."/>
            <person name="Lundell T."/>
            <person name="Morin E."/>
            <person name="Murat C."/>
            <person name="Riley R."/>
            <person name="Ohm R."/>
            <person name="Sun H."/>
            <person name="Tunlid A."/>
            <person name="Henrissat B."/>
            <person name="Grigoriev I.V."/>
            <person name="Hibbett D.S."/>
            <person name="Martin F."/>
        </authorList>
    </citation>
    <scope>NUCLEOTIDE SEQUENCE [LARGE SCALE GENOMIC DNA]</scope>
    <source>
        <strain evidence="2">F 1598</strain>
    </source>
</reference>
<evidence type="ECO:0000313" key="1">
    <source>
        <dbReference type="EMBL" id="KIM76717.1"/>
    </source>
</evidence>
<sequence>MLFTHHFQISPFSLSPPLPFLWDLLHFTLFISLQQGQTSSQGLVGSAVDMNWDSSVPQAVSIERRGEGTCVALVGFLSGA</sequence>